<organism evidence="1 2">
    <name type="scientific">Candidatus Liberibacter ctenarytainae</name>
    <dbReference type="NCBI Taxonomy" id="2020335"/>
    <lineage>
        <taxon>Bacteria</taxon>
        <taxon>Pseudomonadati</taxon>
        <taxon>Pseudomonadota</taxon>
        <taxon>Alphaproteobacteria</taxon>
        <taxon>Hyphomicrobiales</taxon>
        <taxon>Rhizobiaceae</taxon>
        <taxon>Liberibacter</taxon>
    </lineage>
</organism>
<reference evidence="1" key="1">
    <citation type="submission" date="2019-02" db="EMBL/GenBank/DDBJ databases">
        <title>A novel Candidatus Liberibacter species associated with the New Zealand native fuchsia psyllid, Ctenarytaina fuchsiae.</title>
        <authorList>
            <person name="Thompson S.M."/>
            <person name="Jorgensen N."/>
            <person name="David C."/>
            <person name="Bulman S.R."/>
            <person name="Smith G.R."/>
        </authorList>
    </citation>
    <scope>NUCLEOTIDE SEQUENCE</scope>
    <source>
        <strain evidence="1">Oxford</strain>
    </source>
</reference>
<dbReference type="EMBL" id="SEOL01000002">
    <property type="protein sequence ID" value="MBL0848771.1"/>
    <property type="molecule type" value="Genomic_DNA"/>
</dbReference>
<proteinExistence type="predicted"/>
<protein>
    <submittedName>
        <fullName evidence="1">DUF721 domain-containing protein</fullName>
    </submittedName>
</protein>
<gene>
    <name evidence="1" type="ORF">EU981_01515</name>
</gene>
<dbReference type="Proteomes" id="UP000736856">
    <property type="component" value="Unassembled WGS sequence"/>
</dbReference>
<dbReference type="PIRSF" id="PIRSF032064">
    <property type="entry name" value="UCP032064"/>
    <property type="match status" value="1"/>
</dbReference>
<dbReference type="AlphaFoldDB" id="A0A937DIW1"/>
<dbReference type="InterPro" id="IPR007922">
    <property type="entry name" value="DciA-like"/>
</dbReference>
<name>A0A937DIW1_9HYPH</name>
<evidence type="ECO:0000313" key="2">
    <source>
        <dbReference type="Proteomes" id="UP000736856"/>
    </source>
</evidence>
<dbReference type="InterPro" id="IPR010593">
    <property type="entry name" value="DUF1159"/>
</dbReference>
<evidence type="ECO:0000313" key="1">
    <source>
        <dbReference type="EMBL" id="MBL0848771.1"/>
    </source>
</evidence>
<accession>A0A937DIW1</accession>
<sequence length="161" mass="18205">MMHFSEIVYGLLDPLVHRRTGISMSLIGAWNEIVGNSTAEHCKPEKIVWPSRNYIGKENLSGNIGGILVVACEGSYVLFLMHDQTRIIRNINIFFGFSAIKKMRIMQKSMSVANRDSIHVIPSLEEEDCRKIDKITEGIENESLKKSLIRFGRAVFGSSYL</sequence>
<comment type="caution">
    <text evidence="1">The sequence shown here is derived from an EMBL/GenBank/DDBJ whole genome shotgun (WGS) entry which is preliminary data.</text>
</comment>
<dbReference type="Pfam" id="PF05258">
    <property type="entry name" value="DciA"/>
    <property type="match status" value="1"/>
</dbReference>